<accession>A0A1N7CHV6</accession>
<dbReference type="EMBL" id="FTNT01000001">
    <property type="protein sequence ID" value="SIR63014.1"/>
    <property type="molecule type" value="Genomic_DNA"/>
</dbReference>
<evidence type="ECO:0000313" key="6">
    <source>
        <dbReference type="EMBL" id="SIR63014.1"/>
    </source>
</evidence>
<dbReference type="SUPFAM" id="SSF53474">
    <property type="entry name" value="alpha/beta-Hydrolases"/>
    <property type="match status" value="1"/>
</dbReference>
<evidence type="ECO:0000256" key="1">
    <source>
        <dbReference type="ARBA" id="ARBA00010088"/>
    </source>
</evidence>
<dbReference type="InterPro" id="IPR029058">
    <property type="entry name" value="AB_hydrolase_fold"/>
</dbReference>
<protein>
    <submittedName>
        <fullName evidence="6">Alpha/beta hydrolase fold</fullName>
    </submittedName>
</protein>
<dbReference type="Pfam" id="PF00561">
    <property type="entry name" value="Abhydrolase_1"/>
    <property type="match status" value="1"/>
</dbReference>
<evidence type="ECO:0000313" key="7">
    <source>
        <dbReference type="Proteomes" id="UP000186218"/>
    </source>
</evidence>
<name>A0A1N7CHV6_9NOCA</name>
<proteinExistence type="inferred from homology"/>
<organism evidence="6 7">
    <name type="scientific">Williamsia sterculiae</name>
    <dbReference type="NCBI Taxonomy" id="1344003"/>
    <lineage>
        <taxon>Bacteria</taxon>
        <taxon>Bacillati</taxon>
        <taxon>Actinomycetota</taxon>
        <taxon>Actinomycetes</taxon>
        <taxon>Mycobacteriales</taxon>
        <taxon>Nocardiaceae</taxon>
        <taxon>Williamsia</taxon>
    </lineage>
</organism>
<dbReference type="AlphaFoldDB" id="A0A1N7CHV6"/>
<keyword evidence="2 4" id="KW-0732">Signal</keyword>
<sequence length="524" mass="55541">MRRHPVLILLTALVIGVLTAGCGDAADTSGDAASSSSATPAALDRFYGQSLSWGDCRPFASTAVERPYYVAPFQCARMTVPLAYSRPEGRTASIGVMRLPAKGDRIGSLVVNPGGPGGSGMTQAALASIGLKNTDIPKRFDVVGFDPRGVGASTPAIHCFTDAQRDRGDDRVTALGSAGPWTADYTRNLVQECANRSGGRDALAAVGTRDVARDMDVLRAVLGEQKLTFAGQSYGTRLGAVYAEMFPRNLRAMVLDGAIDPGLGTAERRIILHRGFQRSFDLMAASCAKQADCPLGTDPGRSTEEFQKITRPLLTNPVPAGGGRNLGFNQATGGVVNGLYYSEQWPAIIAAIAQVKNEHRGEKLIALNDALAVRGPDGVWNNQSDANYAINCNDEQRRTPEQEADLRSAVFETSPFLDPGQPVDGVSRDGCEAWPVAPSLNIPYAQDIDKSVLPQTMVISVTGDPVTPYDSGKQLAQDLGAKMLTVNGERHTVAQAGLNPCVNGMFADYLINLKLPADGASCTL</sequence>
<keyword evidence="7" id="KW-1185">Reference proteome</keyword>
<evidence type="ECO:0000256" key="4">
    <source>
        <dbReference type="SAM" id="SignalP"/>
    </source>
</evidence>
<dbReference type="Proteomes" id="UP000186218">
    <property type="component" value="Unassembled WGS sequence"/>
</dbReference>
<dbReference type="PROSITE" id="PS51257">
    <property type="entry name" value="PROKAR_LIPOPROTEIN"/>
    <property type="match status" value="1"/>
</dbReference>
<evidence type="ECO:0000259" key="5">
    <source>
        <dbReference type="Pfam" id="PF00561"/>
    </source>
</evidence>
<dbReference type="PANTHER" id="PTHR43248">
    <property type="entry name" value="2-SUCCINYL-6-HYDROXY-2,4-CYCLOHEXADIENE-1-CARBOXYLATE SYNTHASE"/>
    <property type="match status" value="1"/>
</dbReference>
<dbReference type="STRING" id="1344003.SAMN05445060_0138"/>
<feature type="signal peptide" evidence="4">
    <location>
        <begin position="1"/>
        <end position="25"/>
    </location>
</feature>
<keyword evidence="3 6" id="KW-0378">Hydrolase</keyword>
<feature type="domain" description="AB hydrolase-1" evidence="5">
    <location>
        <begin position="109"/>
        <end position="491"/>
    </location>
</feature>
<dbReference type="PANTHER" id="PTHR43248:SF29">
    <property type="entry name" value="TRIPEPTIDYL AMINOPEPTIDASE"/>
    <property type="match status" value="1"/>
</dbReference>
<feature type="chain" id="PRO_5012930030" evidence="4">
    <location>
        <begin position="26"/>
        <end position="524"/>
    </location>
</feature>
<comment type="similarity">
    <text evidence="1">Belongs to the peptidase S33 family.</text>
</comment>
<dbReference type="InterPro" id="IPR000073">
    <property type="entry name" value="AB_hydrolase_1"/>
</dbReference>
<evidence type="ECO:0000256" key="3">
    <source>
        <dbReference type="ARBA" id="ARBA00022801"/>
    </source>
</evidence>
<evidence type="ECO:0000256" key="2">
    <source>
        <dbReference type="ARBA" id="ARBA00022729"/>
    </source>
</evidence>
<dbReference type="Gene3D" id="3.40.50.1820">
    <property type="entry name" value="alpha/beta hydrolase"/>
    <property type="match status" value="1"/>
</dbReference>
<dbReference type="GO" id="GO:0016787">
    <property type="term" value="F:hydrolase activity"/>
    <property type="evidence" value="ECO:0007669"/>
    <property type="project" value="UniProtKB-KW"/>
</dbReference>
<dbReference type="RefSeq" id="WP_083709201.1">
    <property type="nucleotide sequence ID" value="NZ_FTNT01000001.1"/>
</dbReference>
<dbReference type="OrthoDB" id="4447445at2"/>
<gene>
    <name evidence="6" type="ORF">SAMN05445060_0138</name>
</gene>
<reference evidence="6 7" key="1">
    <citation type="submission" date="2017-01" db="EMBL/GenBank/DDBJ databases">
        <authorList>
            <person name="Mah S.A."/>
            <person name="Swanson W.J."/>
            <person name="Moy G.W."/>
            <person name="Vacquier V.D."/>
        </authorList>
    </citation>
    <scope>NUCLEOTIDE SEQUENCE [LARGE SCALE GENOMIC DNA]</scope>
    <source>
        <strain evidence="6 7">CPCC 203464</strain>
    </source>
</reference>
<dbReference type="InterPro" id="IPR051601">
    <property type="entry name" value="Serine_prot/Carboxylest_S33"/>
</dbReference>